<evidence type="ECO:0000313" key="1">
    <source>
        <dbReference type="EMBL" id="MCT2591135.1"/>
    </source>
</evidence>
<reference evidence="1 2" key="1">
    <citation type="submission" date="2021-10" db="EMBL/GenBank/DDBJ databases">
        <title>Streptomyces gossypii sp. nov., isolated from soil collected from cotton field.</title>
        <authorList>
            <person name="Ge X."/>
            <person name="Chen X."/>
            <person name="Liu W."/>
        </authorList>
    </citation>
    <scope>NUCLEOTIDE SEQUENCE [LARGE SCALE GENOMIC DNA]</scope>
    <source>
        <strain evidence="1 2">N2-109</strain>
    </source>
</reference>
<dbReference type="EMBL" id="JAJAGO010000006">
    <property type="protein sequence ID" value="MCT2591135.1"/>
    <property type="molecule type" value="Genomic_DNA"/>
</dbReference>
<proteinExistence type="predicted"/>
<sequence length="64" mass="7189">MVTEAELKALDANYQEAVKAAERHRSTTIARAIDQGWAQKDVITATGYSRETVRRLAKEGRRAE</sequence>
<dbReference type="Proteomes" id="UP001156389">
    <property type="component" value="Unassembled WGS sequence"/>
</dbReference>
<dbReference type="RefSeq" id="WP_260218461.1">
    <property type="nucleotide sequence ID" value="NZ_JAJAGO010000006.1"/>
</dbReference>
<keyword evidence="2" id="KW-1185">Reference proteome</keyword>
<evidence type="ECO:0000313" key="2">
    <source>
        <dbReference type="Proteomes" id="UP001156389"/>
    </source>
</evidence>
<organism evidence="1 2">
    <name type="scientific">Streptomyces gossypii</name>
    <dbReference type="NCBI Taxonomy" id="2883101"/>
    <lineage>
        <taxon>Bacteria</taxon>
        <taxon>Bacillati</taxon>
        <taxon>Actinomycetota</taxon>
        <taxon>Actinomycetes</taxon>
        <taxon>Kitasatosporales</taxon>
        <taxon>Streptomycetaceae</taxon>
        <taxon>Streptomyces</taxon>
    </lineage>
</organism>
<comment type="caution">
    <text evidence="1">The sequence shown here is derived from an EMBL/GenBank/DDBJ whole genome shotgun (WGS) entry which is preliminary data.</text>
</comment>
<name>A0ABT2JTD5_9ACTN</name>
<accession>A0ABT2JTD5</accession>
<gene>
    <name evidence="1" type="ORF">LHJ74_14660</name>
</gene>
<protein>
    <recommendedName>
        <fullName evidence="3">Helix-turn-helix DNA binding domain protein</fullName>
    </recommendedName>
</protein>
<evidence type="ECO:0008006" key="3">
    <source>
        <dbReference type="Google" id="ProtNLM"/>
    </source>
</evidence>